<dbReference type="AlphaFoldDB" id="A0A1Y5SQJ3"/>
<feature type="transmembrane region" description="Helical" evidence="1">
    <location>
        <begin position="37"/>
        <end position="65"/>
    </location>
</feature>
<gene>
    <name evidence="2" type="ORF">PAM7066_02009</name>
</gene>
<keyword evidence="1" id="KW-1133">Transmembrane helix</keyword>
<dbReference type="STRING" id="315423.SAMN04488020_10564"/>
<evidence type="ECO:0000256" key="1">
    <source>
        <dbReference type="SAM" id="Phobius"/>
    </source>
</evidence>
<keyword evidence="1" id="KW-0812">Transmembrane</keyword>
<reference evidence="2 3" key="1">
    <citation type="submission" date="2017-03" db="EMBL/GenBank/DDBJ databases">
        <authorList>
            <person name="Afonso C.L."/>
            <person name="Miller P.J."/>
            <person name="Scott M.A."/>
            <person name="Spackman E."/>
            <person name="Goraichik I."/>
            <person name="Dimitrov K.M."/>
            <person name="Suarez D.L."/>
            <person name="Swayne D.E."/>
        </authorList>
    </citation>
    <scope>NUCLEOTIDE SEQUENCE [LARGE SCALE GENOMIC DNA]</scope>
    <source>
        <strain evidence="2 3">CECT 7066</strain>
    </source>
</reference>
<dbReference type="Proteomes" id="UP000193870">
    <property type="component" value="Unassembled WGS sequence"/>
</dbReference>
<dbReference type="RefSeq" id="WP_085854002.1">
    <property type="nucleotide sequence ID" value="NZ_FOPF01000005.1"/>
</dbReference>
<sequence>MDHVMTIVAGHLGVFWWSAQQWWSSAPLAELREPSAAIMLCLALLAGIVGRDLFILLGAAIWAALGVHLASLQAPEVQSFVVAATIAAQMLIVIGSYRHHRRKRRDRSAVRALEVQKQNLQEKLDQEILWRIAGRDPVNAPHKESNVAV</sequence>
<name>A0A1Y5SQJ3_9RHOB</name>
<proteinExistence type="predicted"/>
<evidence type="ECO:0000313" key="2">
    <source>
        <dbReference type="EMBL" id="SLN46121.1"/>
    </source>
</evidence>
<organism evidence="2 3">
    <name type="scientific">Palleronia marisminoris</name>
    <dbReference type="NCBI Taxonomy" id="315423"/>
    <lineage>
        <taxon>Bacteria</taxon>
        <taxon>Pseudomonadati</taxon>
        <taxon>Pseudomonadota</taxon>
        <taxon>Alphaproteobacteria</taxon>
        <taxon>Rhodobacterales</taxon>
        <taxon>Roseobacteraceae</taxon>
        <taxon>Palleronia</taxon>
    </lineage>
</organism>
<protein>
    <submittedName>
        <fullName evidence="2">Uncharacterized protein</fullName>
    </submittedName>
</protein>
<accession>A0A1Y5SQJ3</accession>
<keyword evidence="1" id="KW-0472">Membrane</keyword>
<dbReference type="EMBL" id="FWFV01000005">
    <property type="protein sequence ID" value="SLN46121.1"/>
    <property type="molecule type" value="Genomic_DNA"/>
</dbReference>
<feature type="transmembrane region" description="Helical" evidence="1">
    <location>
        <begin position="77"/>
        <end position="97"/>
    </location>
</feature>
<evidence type="ECO:0000313" key="3">
    <source>
        <dbReference type="Proteomes" id="UP000193870"/>
    </source>
</evidence>
<keyword evidence="3" id="KW-1185">Reference proteome</keyword>